<evidence type="ECO:0008006" key="3">
    <source>
        <dbReference type="Google" id="ProtNLM"/>
    </source>
</evidence>
<dbReference type="InterPro" id="IPR048237">
    <property type="entry name" value="DDP3-like"/>
</dbReference>
<dbReference type="Proteomes" id="UP000007097">
    <property type="component" value="Plasmid p2ESCUM"/>
</dbReference>
<evidence type="ECO:0000313" key="2">
    <source>
        <dbReference type="Proteomes" id="UP000007097"/>
    </source>
</evidence>
<name>B7LJA3_ECOLU</name>
<protein>
    <recommendedName>
        <fullName evidence="3">DNA distortion polypeptide 3</fullName>
    </recommendedName>
</protein>
<gene>
    <name evidence="1" type="ORF">ECUMN_p20003</name>
</gene>
<keyword evidence="1" id="KW-0614">Plasmid</keyword>
<geneLocation type="plasmid" evidence="1 2">
    <name>p2ESCUM</name>
</geneLocation>
<organism evidence="1 2">
    <name type="scientific">Escherichia coli O17:K52:H18 (strain UMN026 / ExPEC)</name>
    <dbReference type="NCBI Taxonomy" id="585056"/>
    <lineage>
        <taxon>Bacteria</taxon>
        <taxon>Pseudomonadati</taxon>
        <taxon>Pseudomonadota</taxon>
        <taxon>Gammaproteobacteria</taxon>
        <taxon>Enterobacterales</taxon>
        <taxon>Enterobacteriaceae</taxon>
        <taxon>Escherichia</taxon>
    </lineage>
</organism>
<dbReference type="PATRIC" id="fig|585056.7.peg.3"/>
<proteinExistence type="predicted"/>
<evidence type="ECO:0000313" key="1">
    <source>
        <dbReference type="EMBL" id="CAQ87521.1"/>
    </source>
</evidence>
<accession>B7LJA3</accession>
<dbReference type="KEGG" id="eum:ECUMN_p20003"/>
<reference evidence="2" key="1">
    <citation type="journal article" date="2009" name="PLoS Genet.">
        <title>Organised genome dynamics in the Escherichia coli species results in highly diverse adaptive paths.</title>
        <authorList>
            <person name="Touchon M."/>
            <person name="Hoede C."/>
            <person name="Tenaillon O."/>
            <person name="Barbe V."/>
            <person name="Baeriswyl S."/>
            <person name="Bidet P."/>
            <person name="Bingen E."/>
            <person name="Bonacorsi S."/>
            <person name="Bouchier C."/>
            <person name="Bouvet O."/>
            <person name="Calteau A."/>
            <person name="Chiapello H."/>
            <person name="Clermont O."/>
            <person name="Cruveiller S."/>
            <person name="Danchin A."/>
            <person name="Diard M."/>
            <person name="Dossat C."/>
            <person name="Karoui M.E."/>
            <person name="Frapy E."/>
            <person name="Garry L."/>
            <person name="Ghigo J.M."/>
            <person name="Gilles A.M."/>
            <person name="Johnson J."/>
            <person name="Le Bouguenec C."/>
            <person name="Lescat M."/>
            <person name="Mangenot S."/>
            <person name="Martinez-Jehanne V."/>
            <person name="Matic I."/>
            <person name="Nassif X."/>
            <person name="Oztas S."/>
            <person name="Petit M.A."/>
            <person name="Pichon C."/>
            <person name="Rouy Z."/>
            <person name="Ruf C.S."/>
            <person name="Schneider D."/>
            <person name="Tourret J."/>
            <person name="Vacherie B."/>
            <person name="Vallenet D."/>
            <person name="Medigue C."/>
            <person name="Rocha E.P.C."/>
            <person name="Denamur E."/>
        </authorList>
    </citation>
    <scope>NUCLEOTIDE SEQUENCE [LARGE SCALE GENOMIC DNA]</scope>
    <source>
        <strain evidence="2">UMN026 / ExPEC</strain>
        <plasmid evidence="2">Plasmid p2ESCUM</plasmid>
    </source>
</reference>
<dbReference type="AlphaFoldDB" id="B7LJA3"/>
<dbReference type="NCBIfam" id="NF041452">
    <property type="entry name" value="DDP3"/>
    <property type="match status" value="1"/>
</dbReference>
<sequence length="154" mass="17676">MPVPAFSLRCRIGQTPQNASISLVCPMTYSRFLLENFMKYQVKEFVNEKYSKAINILKDNLKENYHIFYGVRLSEILFPASEYGTDAFFKEFESINSITLPLIIFEMNERKPVAIIGFEQIAGAVFVEQLDIKVLVIDDLSELLTNETLASLYN</sequence>
<dbReference type="EMBL" id="CU928149">
    <property type="protein sequence ID" value="CAQ87521.1"/>
    <property type="molecule type" value="Genomic_DNA"/>
</dbReference>